<protein>
    <submittedName>
        <fullName evidence="1">Uncharacterized protein</fullName>
    </submittedName>
</protein>
<reference evidence="1 2" key="1">
    <citation type="submission" date="2016-04" db="EMBL/GenBank/DDBJ databases">
        <title>The genome of Intoshia linei affirms orthonectids as highly simplified spiralians.</title>
        <authorList>
            <person name="Mikhailov K.V."/>
            <person name="Slusarev G.S."/>
            <person name="Nikitin M.A."/>
            <person name="Logacheva M.D."/>
            <person name="Penin A."/>
            <person name="Aleoshin V."/>
            <person name="Panchin Y.V."/>
        </authorList>
    </citation>
    <scope>NUCLEOTIDE SEQUENCE [LARGE SCALE GENOMIC DNA]</scope>
    <source>
        <strain evidence="1">Intl2013</strain>
        <tissue evidence="1">Whole animal</tissue>
    </source>
</reference>
<dbReference type="EMBL" id="LWCA01000009">
    <property type="protein sequence ID" value="OAF72022.1"/>
    <property type="molecule type" value="Genomic_DNA"/>
</dbReference>
<gene>
    <name evidence="1" type="ORF">A3Q56_00212</name>
</gene>
<evidence type="ECO:0000313" key="1">
    <source>
        <dbReference type="EMBL" id="OAF72022.1"/>
    </source>
</evidence>
<comment type="caution">
    <text evidence="1">The sequence shown here is derived from an EMBL/GenBank/DDBJ whole genome shotgun (WGS) entry which is preliminary data.</text>
</comment>
<keyword evidence="2" id="KW-1185">Reference proteome</keyword>
<proteinExistence type="predicted"/>
<dbReference type="Proteomes" id="UP000078046">
    <property type="component" value="Unassembled WGS sequence"/>
</dbReference>
<evidence type="ECO:0000313" key="2">
    <source>
        <dbReference type="Proteomes" id="UP000078046"/>
    </source>
</evidence>
<sequence length="148" mass="16984">MVRIFKSQKSGHNIQENGNLTNIIQNNRHNSENHLKPSNLPSNGVQIKRNTTTYLNLVDFHHWRTEGIKKFCQATAPPSIAGYGHNDLAINDNLSVVILKLQNETDTISNCSKTSYSRIGLNNLINNQNERYVKYQRRKLDVCYEESI</sequence>
<accession>A0A177BEM3</accession>
<dbReference type="AlphaFoldDB" id="A0A177BEM3"/>
<organism evidence="1 2">
    <name type="scientific">Intoshia linei</name>
    <dbReference type="NCBI Taxonomy" id="1819745"/>
    <lineage>
        <taxon>Eukaryota</taxon>
        <taxon>Metazoa</taxon>
        <taxon>Spiralia</taxon>
        <taxon>Lophotrochozoa</taxon>
        <taxon>Mesozoa</taxon>
        <taxon>Orthonectida</taxon>
        <taxon>Rhopaluridae</taxon>
        <taxon>Intoshia</taxon>
    </lineage>
</organism>
<name>A0A177BEM3_9BILA</name>